<evidence type="ECO:0000313" key="3">
    <source>
        <dbReference type="Proteomes" id="UP000006241"/>
    </source>
</evidence>
<organism evidence="2 3">
    <name type="scientific">Sphingobacterium spiritivorum ATCC 33300</name>
    <dbReference type="NCBI Taxonomy" id="525372"/>
    <lineage>
        <taxon>Bacteria</taxon>
        <taxon>Pseudomonadati</taxon>
        <taxon>Bacteroidota</taxon>
        <taxon>Sphingobacteriia</taxon>
        <taxon>Sphingobacteriales</taxon>
        <taxon>Sphingobacteriaceae</taxon>
        <taxon>Sphingobacterium</taxon>
    </lineage>
</organism>
<protein>
    <submittedName>
        <fullName evidence="2">Uncharacterized protein</fullName>
    </submittedName>
</protein>
<gene>
    <name evidence="2" type="ORF">HMPREF0765_0918</name>
</gene>
<evidence type="ECO:0000256" key="1">
    <source>
        <dbReference type="SAM" id="Phobius"/>
    </source>
</evidence>
<dbReference type="EMBL" id="ACHB01000021">
    <property type="protein sequence ID" value="EEI93490.1"/>
    <property type="molecule type" value="Genomic_DNA"/>
</dbReference>
<keyword evidence="1" id="KW-0812">Transmembrane</keyword>
<dbReference type="HOGENOM" id="CLU_3317186_0_0_10"/>
<proteinExistence type="predicted"/>
<reference evidence="2 3" key="1">
    <citation type="submission" date="2009-01" db="EMBL/GenBank/DDBJ databases">
        <authorList>
            <person name="Qin X."/>
            <person name="Bachman B."/>
            <person name="Battles P."/>
            <person name="Bell A."/>
            <person name="Bess C."/>
            <person name="Bickham C."/>
            <person name="Chaboub L."/>
            <person name="Chen D."/>
            <person name="Coyle M."/>
            <person name="Deiros D.R."/>
            <person name="Dinh H."/>
            <person name="Forbes L."/>
            <person name="Fowler G."/>
            <person name="Francisco L."/>
            <person name="Fu Q."/>
            <person name="Gubbala S."/>
            <person name="Hale W."/>
            <person name="Han Y."/>
            <person name="Hemphill L."/>
            <person name="Highlander S.K."/>
            <person name="Hirani K."/>
            <person name="Hogues M."/>
            <person name="Jackson L."/>
            <person name="Jakkamsetti A."/>
            <person name="Javaid M."/>
            <person name="Jiang H."/>
            <person name="Korchina V."/>
            <person name="Kovar C."/>
            <person name="Lara F."/>
            <person name="Lee S."/>
            <person name="Mata R."/>
            <person name="Mathew T."/>
            <person name="Moen C."/>
            <person name="Morales K."/>
            <person name="Munidasa M."/>
            <person name="Nazareth L."/>
            <person name="Ngo R."/>
            <person name="Nguyen L."/>
            <person name="Okwuonu G."/>
            <person name="Ongeri F."/>
            <person name="Patil S."/>
            <person name="Petrosino J."/>
            <person name="Pham C."/>
            <person name="Pham P."/>
            <person name="Pu L.-L."/>
            <person name="Puazo M."/>
            <person name="Raj R."/>
            <person name="Reid J."/>
            <person name="Rouhana J."/>
            <person name="Saada N."/>
            <person name="Shang Y."/>
            <person name="Simmons D."/>
            <person name="Thornton R."/>
            <person name="Warren J."/>
            <person name="Weissenberger G."/>
            <person name="Zhang J."/>
            <person name="Zhang L."/>
            <person name="Zhou C."/>
            <person name="Zhu D."/>
            <person name="Muzny D."/>
            <person name="Worley K."/>
            <person name="Gibbs R."/>
        </authorList>
    </citation>
    <scope>NUCLEOTIDE SEQUENCE [LARGE SCALE GENOMIC DNA]</scope>
    <source>
        <strain evidence="2 3">ATCC 33300</strain>
    </source>
</reference>
<feature type="transmembrane region" description="Helical" evidence="1">
    <location>
        <begin position="6"/>
        <end position="29"/>
    </location>
</feature>
<dbReference type="Proteomes" id="UP000006241">
    <property type="component" value="Unassembled WGS sequence"/>
</dbReference>
<comment type="caution">
    <text evidence="2">The sequence shown here is derived from an EMBL/GenBank/DDBJ whole genome shotgun (WGS) entry which is preliminary data.</text>
</comment>
<sequence length="39" mass="4227">MNVKAISCITVFANNFSVALGIGAIIAYISKNQKERNNI</sequence>
<keyword evidence="1" id="KW-0472">Membrane</keyword>
<name>C2FUB2_SPHSI</name>
<keyword evidence="1" id="KW-1133">Transmembrane helix</keyword>
<evidence type="ECO:0000313" key="2">
    <source>
        <dbReference type="EMBL" id="EEI93490.1"/>
    </source>
</evidence>
<accession>C2FUB2</accession>
<dbReference type="AlphaFoldDB" id="C2FUB2"/>